<evidence type="ECO:0000259" key="8">
    <source>
        <dbReference type="PROSITE" id="PS50109"/>
    </source>
</evidence>
<feature type="transmembrane region" description="Helical" evidence="7">
    <location>
        <begin position="12"/>
        <end position="36"/>
    </location>
</feature>
<dbReference type="InterPro" id="IPR004358">
    <property type="entry name" value="Sig_transdc_His_kin-like_C"/>
</dbReference>
<dbReference type="InterPro" id="IPR003594">
    <property type="entry name" value="HATPase_dom"/>
</dbReference>
<evidence type="ECO:0000256" key="3">
    <source>
        <dbReference type="ARBA" id="ARBA00022553"/>
    </source>
</evidence>
<dbReference type="RefSeq" id="WP_349232224.1">
    <property type="nucleotide sequence ID" value="NZ_JBBMFK010000023.1"/>
</dbReference>
<dbReference type="PRINTS" id="PR00344">
    <property type="entry name" value="BCTRLSENSOR"/>
</dbReference>
<comment type="caution">
    <text evidence="9">The sequence shown here is derived from an EMBL/GenBank/DDBJ whole genome shotgun (WGS) entry which is preliminary data.</text>
</comment>
<feature type="transmembrane region" description="Helical" evidence="7">
    <location>
        <begin position="167"/>
        <end position="189"/>
    </location>
</feature>
<dbReference type="SUPFAM" id="SSF55874">
    <property type="entry name" value="ATPase domain of HSP90 chaperone/DNA topoisomerase II/histidine kinase"/>
    <property type="match status" value="1"/>
</dbReference>
<accession>A0ABV1EBY6</accession>
<dbReference type="PROSITE" id="PS50109">
    <property type="entry name" value="HIS_KIN"/>
    <property type="match status" value="1"/>
</dbReference>
<protein>
    <recommendedName>
        <fullName evidence="2">histidine kinase</fullName>
        <ecNumber evidence="2">2.7.13.3</ecNumber>
    </recommendedName>
</protein>
<evidence type="ECO:0000256" key="4">
    <source>
        <dbReference type="ARBA" id="ARBA00022679"/>
    </source>
</evidence>
<dbReference type="EMBL" id="JBBMFK010000023">
    <property type="protein sequence ID" value="MEQ2444344.1"/>
    <property type="molecule type" value="Genomic_DNA"/>
</dbReference>
<dbReference type="Pfam" id="PF00512">
    <property type="entry name" value="HisKA"/>
    <property type="match status" value="1"/>
</dbReference>
<dbReference type="GO" id="GO:0016301">
    <property type="term" value="F:kinase activity"/>
    <property type="evidence" value="ECO:0007669"/>
    <property type="project" value="UniProtKB-KW"/>
</dbReference>
<keyword evidence="7" id="KW-0812">Transmembrane</keyword>
<keyword evidence="7" id="KW-0472">Membrane</keyword>
<evidence type="ECO:0000313" key="10">
    <source>
        <dbReference type="Proteomes" id="UP001464378"/>
    </source>
</evidence>
<dbReference type="Gene3D" id="3.30.565.10">
    <property type="entry name" value="Histidine kinase-like ATPase, C-terminal domain"/>
    <property type="match status" value="1"/>
</dbReference>
<keyword evidence="3" id="KW-0597">Phosphoprotein</keyword>
<keyword evidence="10" id="KW-1185">Reference proteome</keyword>
<feature type="domain" description="Histidine kinase" evidence="8">
    <location>
        <begin position="252"/>
        <end position="471"/>
    </location>
</feature>
<dbReference type="InterPro" id="IPR036890">
    <property type="entry name" value="HATPase_C_sf"/>
</dbReference>
<evidence type="ECO:0000256" key="2">
    <source>
        <dbReference type="ARBA" id="ARBA00012438"/>
    </source>
</evidence>
<dbReference type="PANTHER" id="PTHR43711:SF1">
    <property type="entry name" value="HISTIDINE KINASE 1"/>
    <property type="match status" value="1"/>
</dbReference>
<organism evidence="9 10">
    <name type="scientific">Pseudoflavonifractor intestinihominis</name>
    <dbReference type="NCBI Taxonomy" id="3133171"/>
    <lineage>
        <taxon>Bacteria</taxon>
        <taxon>Bacillati</taxon>
        <taxon>Bacillota</taxon>
        <taxon>Clostridia</taxon>
        <taxon>Eubacteriales</taxon>
        <taxon>Oscillospiraceae</taxon>
        <taxon>Pseudoflavonifractor</taxon>
    </lineage>
</organism>
<gene>
    <name evidence="9" type="ORF">WMO64_12815</name>
</gene>
<reference evidence="9 10" key="1">
    <citation type="submission" date="2024-03" db="EMBL/GenBank/DDBJ databases">
        <title>Human intestinal bacterial collection.</title>
        <authorList>
            <person name="Pauvert C."/>
            <person name="Hitch T.C.A."/>
            <person name="Clavel T."/>
        </authorList>
    </citation>
    <scope>NUCLEOTIDE SEQUENCE [LARGE SCALE GENOMIC DNA]</scope>
    <source>
        <strain evidence="9 10">CLA-AP-H29</strain>
    </source>
</reference>
<dbReference type="SMART" id="SM00387">
    <property type="entry name" value="HATPase_c"/>
    <property type="match status" value="1"/>
</dbReference>
<dbReference type="InterPro" id="IPR036097">
    <property type="entry name" value="HisK_dim/P_sf"/>
</dbReference>
<keyword evidence="7" id="KW-1133">Transmembrane helix</keyword>
<name>A0ABV1EBY6_9FIRM</name>
<dbReference type="Pfam" id="PF02518">
    <property type="entry name" value="HATPase_c"/>
    <property type="match status" value="1"/>
</dbReference>
<dbReference type="Proteomes" id="UP001464378">
    <property type="component" value="Unassembled WGS sequence"/>
</dbReference>
<evidence type="ECO:0000313" key="9">
    <source>
        <dbReference type="EMBL" id="MEQ2444344.1"/>
    </source>
</evidence>
<keyword evidence="4" id="KW-0808">Transferase</keyword>
<proteinExistence type="predicted"/>
<dbReference type="SMART" id="SM00388">
    <property type="entry name" value="HisKA"/>
    <property type="match status" value="1"/>
</dbReference>
<evidence type="ECO:0000256" key="7">
    <source>
        <dbReference type="SAM" id="Phobius"/>
    </source>
</evidence>
<keyword evidence="6" id="KW-0902">Two-component regulatory system</keyword>
<dbReference type="EC" id="2.7.13.3" evidence="2"/>
<keyword evidence="5 9" id="KW-0418">Kinase</keyword>
<dbReference type="InterPro" id="IPR050736">
    <property type="entry name" value="Sensor_HK_Regulatory"/>
</dbReference>
<evidence type="ECO:0000256" key="5">
    <source>
        <dbReference type="ARBA" id="ARBA00022777"/>
    </source>
</evidence>
<sequence length="471" mass="53243">MKNKWKLNPLFRIFTLFLVLVVLFIGAGIGLFYILFSIPEPEGLSLATWPNRFTDNFSIWMKNDKGTLQIEDIGLERLDEYDLWLQVIDETGQEVFSHNKPENFPAKYTASELMAFSTSDYEDGNTVFVSSFEENGQTWNYLIGFPYDVGKYMLYYNGEVIGRLKPVFTLSLFGVIFAGSALFLIYGIWLTRQTGKIAKGIGNISRRVYNTIPEKGTFGSVYMALNKMNEEIRHSDQIKEETDRVRREWITNITHDLKTPLSPVKGYAELLADGTDIDTKTAQEYGAIILKNVDYAEKLMNDLKLTYQLESGAFPFHPQQVRLVRYLKELVIDIANDPTFSNRDIEFESESNLSELTVAIDPDLFRRAVGNLVVNALVHNPPDTKVIVSVSEDKQKGICITVRDNGVGIKAAEQAELFTRYYRGTNTKEKTEGSGLGLAIAKQIIVLHGGEIAVKSKIDEGTEFSIRLPVN</sequence>
<evidence type="ECO:0000256" key="1">
    <source>
        <dbReference type="ARBA" id="ARBA00000085"/>
    </source>
</evidence>
<dbReference type="Gene3D" id="1.10.287.130">
    <property type="match status" value="1"/>
</dbReference>
<evidence type="ECO:0000256" key="6">
    <source>
        <dbReference type="ARBA" id="ARBA00023012"/>
    </source>
</evidence>
<dbReference type="PANTHER" id="PTHR43711">
    <property type="entry name" value="TWO-COMPONENT HISTIDINE KINASE"/>
    <property type="match status" value="1"/>
</dbReference>
<dbReference type="SUPFAM" id="SSF47384">
    <property type="entry name" value="Homodimeric domain of signal transducing histidine kinase"/>
    <property type="match status" value="1"/>
</dbReference>
<dbReference type="CDD" id="cd00075">
    <property type="entry name" value="HATPase"/>
    <property type="match status" value="1"/>
</dbReference>
<dbReference type="InterPro" id="IPR003661">
    <property type="entry name" value="HisK_dim/P_dom"/>
</dbReference>
<comment type="catalytic activity">
    <reaction evidence="1">
        <text>ATP + protein L-histidine = ADP + protein N-phospho-L-histidine.</text>
        <dbReference type="EC" id="2.7.13.3"/>
    </reaction>
</comment>
<dbReference type="InterPro" id="IPR005467">
    <property type="entry name" value="His_kinase_dom"/>
</dbReference>
<dbReference type="CDD" id="cd00082">
    <property type="entry name" value="HisKA"/>
    <property type="match status" value="1"/>
</dbReference>